<gene>
    <name evidence="3" type="ORF">H206_06118</name>
</gene>
<feature type="transmembrane region" description="Helical" evidence="2">
    <location>
        <begin position="511"/>
        <end position="532"/>
    </location>
</feature>
<evidence type="ECO:0000256" key="2">
    <source>
        <dbReference type="SAM" id="Phobius"/>
    </source>
</evidence>
<accession>A0A444J3H6</accession>
<protein>
    <submittedName>
        <fullName evidence="3">Oxygen tolerance</fullName>
    </submittedName>
</protein>
<dbReference type="InterPro" id="IPR025738">
    <property type="entry name" value="BatD"/>
</dbReference>
<evidence type="ECO:0000256" key="1">
    <source>
        <dbReference type="SAM" id="MobiDB-lite"/>
    </source>
</evidence>
<keyword evidence="2" id="KW-0472">Membrane</keyword>
<comment type="caution">
    <text evidence="3">The sequence shown here is derived from an EMBL/GenBank/DDBJ whole genome shotgun (WGS) entry which is preliminary data.</text>
</comment>
<keyword evidence="2" id="KW-0812">Transmembrane</keyword>
<keyword evidence="2" id="KW-1133">Transmembrane helix</keyword>
<keyword evidence="4" id="KW-1185">Reference proteome</keyword>
<dbReference type="Pfam" id="PF13584">
    <property type="entry name" value="BatD"/>
    <property type="match status" value="2"/>
</dbReference>
<sequence length="631" mass="68938">MVMRRITNLFSLDCRRGMRIWLLSALLMCLLSALVVATAAAANIQVTAELKPNTFTVGESARFIITVKGADSADSDMPTTEGLSFSNPARTHSRQMVFQGLSTKEVFLETTMSFAFMVEADKAGDYIIGPVRINADGKAYATEPVQFRVLPGQSTRSQARGNSSGAGGVAGISPDGGEEKDFSFMRIMPKTERIYSGQVVPFTLKAYFRSGQRVTLKSAPRLSGEDFLLQSLDEDPRQQQERLNGTVYTSLTWQGTLSAVKEGEAPLTVEMDAEVLGRSRSRSRGNPFGSSLLSDPFFADILGNYTRRDIKIASQEKKISVLDLPTENRPDDFSGAIGTFSLAVVASPLNGKVGDPITLKMQLNGSGNFALVQAPSLTENKGWKVYPAGSGTVKALGNGKGEKSFEQALIPIEQGLAAVPPVQFSYFDPKAEEYVTLASDPISLSLQAKDNQTASAPRTFVGPVSQAVQQGGKKDASRKNPAASQAALQLAPLKPELGQLVPSIQPLYQKLWFQFFMVVGLLCLFAALVLHLRQRRLARDPSILRRKEVAGRLAEHYEGMRKALPVEDQEAFHQHCRAAIQERTGEVWGLAPETVTLQTWSNVCRMSPHCGLFFPVWNRAGMPVSSWHRLI</sequence>
<feature type="compositionally biased region" description="Polar residues" evidence="1">
    <location>
        <begin position="153"/>
        <end position="163"/>
    </location>
</feature>
<dbReference type="PANTHER" id="PTHR40940:SF2">
    <property type="entry name" value="BATD"/>
    <property type="match status" value="1"/>
</dbReference>
<proteinExistence type="predicted"/>
<dbReference type="Proteomes" id="UP000287853">
    <property type="component" value="Unassembled WGS sequence"/>
</dbReference>
<dbReference type="PANTHER" id="PTHR40940">
    <property type="entry name" value="PROTEIN BATD-RELATED"/>
    <property type="match status" value="1"/>
</dbReference>
<evidence type="ECO:0000313" key="4">
    <source>
        <dbReference type="Proteomes" id="UP000287853"/>
    </source>
</evidence>
<feature type="region of interest" description="Disordered" evidence="1">
    <location>
        <begin position="153"/>
        <end position="177"/>
    </location>
</feature>
<dbReference type="EMBL" id="MTKO01000029">
    <property type="protein sequence ID" value="RWX47684.1"/>
    <property type="molecule type" value="Genomic_DNA"/>
</dbReference>
<reference evidence="3 4" key="1">
    <citation type="submission" date="2017-01" db="EMBL/GenBank/DDBJ databases">
        <title>The cable genome- insights into the physiology and evolution of filamentous bacteria capable of sulfide oxidation via long distance electron transfer.</title>
        <authorList>
            <person name="Schreiber L."/>
            <person name="Bjerg J.T."/>
            <person name="Boggild A."/>
            <person name="Van De Vossenberg J."/>
            <person name="Meysman F."/>
            <person name="Nielsen L.P."/>
            <person name="Schramm A."/>
            <person name="Kjeldsen K.U."/>
        </authorList>
    </citation>
    <scope>NUCLEOTIDE SEQUENCE [LARGE SCALE GENOMIC DNA]</scope>
    <source>
        <strain evidence="3">MCF</strain>
    </source>
</reference>
<dbReference type="AlphaFoldDB" id="A0A444J3H6"/>
<name>A0A444J3H6_9BACT</name>
<evidence type="ECO:0000313" key="3">
    <source>
        <dbReference type="EMBL" id="RWX47684.1"/>
    </source>
</evidence>
<organism evidence="3 4">
    <name type="scientific">Candidatus Electrothrix aarhusensis</name>
    <dbReference type="NCBI Taxonomy" id="1859131"/>
    <lineage>
        <taxon>Bacteria</taxon>
        <taxon>Pseudomonadati</taxon>
        <taxon>Thermodesulfobacteriota</taxon>
        <taxon>Desulfobulbia</taxon>
        <taxon>Desulfobulbales</taxon>
        <taxon>Desulfobulbaceae</taxon>
        <taxon>Candidatus Electrothrix</taxon>
    </lineage>
</organism>